<dbReference type="PANTHER" id="PTHR20836:SF0">
    <property type="entry name" value="4-HYDROXY-TETRAHYDRODIPICOLINATE REDUCTASE 1, CHLOROPLASTIC-RELATED"/>
    <property type="match status" value="1"/>
</dbReference>
<comment type="catalytic activity">
    <reaction evidence="11">
        <text>(S)-2,3,4,5-tetrahydrodipicolinate + NADP(+) + H2O = (2S,4S)-4-hydroxy-2,3,4,5-tetrahydrodipicolinate + NADPH + H(+)</text>
        <dbReference type="Rhea" id="RHEA:35331"/>
        <dbReference type="ChEBI" id="CHEBI:15377"/>
        <dbReference type="ChEBI" id="CHEBI:15378"/>
        <dbReference type="ChEBI" id="CHEBI:16845"/>
        <dbReference type="ChEBI" id="CHEBI:57783"/>
        <dbReference type="ChEBI" id="CHEBI:58349"/>
        <dbReference type="ChEBI" id="CHEBI:67139"/>
        <dbReference type="EC" id="1.17.1.8"/>
    </reaction>
</comment>
<evidence type="ECO:0000256" key="9">
    <source>
        <dbReference type="ARBA" id="ARBA00037922"/>
    </source>
</evidence>
<dbReference type="InterPro" id="IPR022663">
    <property type="entry name" value="DapB_C"/>
</dbReference>
<dbReference type="Gene3D" id="3.40.50.720">
    <property type="entry name" value="NAD(P)-binding Rossmann-like Domain"/>
    <property type="match status" value="1"/>
</dbReference>
<keyword evidence="4" id="KW-0521">NADP</keyword>
<dbReference type="EMBL" id="CAEZXX010000067">
    <property type="protein sequence ID" value="CAB4710184.1"/>
    <property type="molecule type" value="Genomic_DNA"/>
</dbReference>
<keyword evidence="8" id="KW-0457">Lysine biosynthesis</keyword>
<evidence type="ECO:0000259" key="13">
    <source>
        <dbReference type="Pfam" id="PF01113"/>
    </source>
</evidence>
<dbReference type="GO" id="GO:0009089">
    <property type="term" value="P:lysine biosynthetic process via diaminopimelate"/>
    <property type="evidence" value="ECO:0007669"/>
    <property type="project" value="InterPro"/>
</dbReference>
<evidence type="ECO:0000256" key="11">
    <source>
        <dbReference type="ARBA" id="ARBA00049080"/>
    </source>
</evidence>
<accession>A0A6J7TJ84</accession>
<reference evidence="18" key="1">
    <citation type="submission" date="2020-05" db="EMBL/GenBank/DDBJ databases">
        <authorList>
            <person name="Chiriac C."/>
            <person name="Salcher M."/>
            <person name="Ghai R."/>
            <person name="Kavagutti S V."/>
        </authorList>
    </citation>
    <scope>NUCLEOTIDE SEQUENCE</scope>
</reference>
<evidence type="ECO:0000256" key="2">
    <source>
        <dbReference type="ARBA" id="ARBA00022490"/>
    </source>
</evidence>
<dbReference type="CDD" id="cd02274">
    <property type="entry name" value="DHDPR_N"/>
    <property type="match status" value="1"/>
</dbReference>
<keyword evidence="7" id="KW-0520">NAD</keyword>
<dbReference type="SUPFAM" id="SSF51735">
    <property type="entry name" value="NAD(P)-binding Rossmann-fold domains"/>
    <property type="match status" value="1"/>
</dbReference>
<evidence type="ECO:0000256" key="12">
    <source>
        <dbReference type="ARBA" id="ARBA00049396"/>
    </source>
</evidence>
<evidence type="ECO:0000256" key="6">
    <source>
        <dbReference type="ARBA" id="ARBA00023002"/>
    </source>
</evidence>
<comment type="similarity">
    <text evidence="1">Belongs to the DapB family.</text>
</comment>
<dbReference type="AlphaFoldDB" id="A0A6J7TJ84"/>
<keyword evidence="6" id="KW-0560">Oxidoreductase</keyword>
<dbReference type="InterPro" id="IPR000846">
    <property type="entry name" value="DapB_N"/>
</dbReference>
<evidence type="ECO:0000256" key="7">
    <source>
        <dbReference type="ARBA" id="ARBA00023027"/>
    </source>
</evidence>
<evidence type="ECO:0000313" key="18">
    <source>
        <dbReference type="EMBL" id="CAB5053904.1"/>
    </source>
</evidence>
<evidence type="ECO:0000313" key="17">
    <source>
        <dbReference type="EMBL" id="CAB4886534.1"/>
    </source>
</evidence>
<keyword evidence="3" id="KW-0028">Amino-acid biosynthesis</keyword>
<evidence type="ECO:0000256" key="10">
    <source>
        <dbReference type="ARBA" id="ARBA00038983"/>
    </source>
</evidence>
<dbReference type="InterPro" id="IPR036291">
    <property type="entry name" value="NAD(P)-bd_dom_sf"/>
</dbReference>
<keyword evidence="2" id="KW-0963">Cytoplasm</keyword>
<dbReference type="EMBL" id="CAEZYY010000012">
    <property type="protein sequence ID" value="CAB4752985.1"/>
    <property type="molecule type" value="Genomic_DNA"/>
</dbReference>
<organism evidence="18">
    <name type="scientific">freshwater metagenome</name>
    <dbReference type="NCBI Taxonomy" id="449393"/>
    <lineage>
        <taxon>unclassified sequences</taxon>
        <taxon>metagenomes</taxon>
        <taxon>ecological metagenomes</taxon>
    </lineage>
</organism>
<name>A0A6J7TJ84_9ZZZZ</name>
<dbReference type="EMBL" id="CAFBQP010000007">
    <property type="protein sequence ID" value="CAB5053904.1"/>
    <property type="molecule type" value="Genomic_DNA"/>
</dbReference>
<feature type="domain" description="Dihydrodipicolinate reductase C-terminal" evidence="14">
    <location>
        <begin position="119"/>
        <end position="246"/>
    </location>
</feature>
<dbReference type="Pfam" id="PF05173">
    <property type="entry name" value="DapB_C"/>
    <property type="match status" value="1"/>
</dbReference>
<dbReference type="HAMAP" id="MF_00102">
    <property type="entry name" value="DapB"/>
    <property type="match status" value="1"/>
</dbReference>
<dbReference type="Gene3D" id="3.30.360.10">
    <property type="entry name" value="Dihydrodipicolinate Reductase, domain 2"/>
    <property type="match status" value="1"/>
</dbReference>
<keyword evidence="5" id="KW-0220">Diaminopimelate biosynthesis</keyword>
<evidence type="ECO:0000256" key="5">
    <source>
        <dbReference type="ARBA" id="ARBA00022915"/>
    </source>
</evidence>
<evidence type="ECO:0000256" key="3">
    <source>
        <dbReference type="ARBA" id="ARBA00022605"/>
    </source>
</evidence>
<evidence type="ECO:0000256" key="8">
    <source>
        <dbReference type="ARBA" id="ARBA00023154"/>
    </source>
</evidence>
<evidence type="ECO:0000259" key="14">
    <source>
        <dbReference type="Pfam" id="PF05173"/>
    </source>
</evidence>
<dbReference type="PROSITE" id="PS01298">
    <property type="entry name" value="DAPB"/>
    <property type="match status" value="1"/>
</dbReference>
<dbReference type="GO" id="GO:0005829">
    <property type="term" value="C:cytosol"/>
    <property type="evidence" value="ECO:0007669"/>
    <property type="project" value="TreeGrafter"/>
</dbReference>
<dbReference type="PIRSF" id="PIRSF000161">
    <property type="entry name" value="DHPR"/>
    <property type="match status" value="1"/>
</dbReference>
<evidence type="ECO:0000256" key="4">
    <source>
        <dbReference type="ARBA" id="ARBA00022857"/>
    </source>
</evidence>
<dbReference type="InterPro" id="IPR022664">
    <property type="entry name" value="DapB_N_CS"/>
</dbReference>
<dbReference type="NCBIfam" id="TIGR00036">
    <property type="entry name" value="dapB"/>
    <property type="match status" value="1"/>
</dbReference>
<evidence type="ECO:0000313" key="15">
    <source>
        <dbReference type="EMBL" id="CAB4710184.1"/>
    </source>
</evidence>
<sequence>MSIRVGVVGAGGKMGTAVCAAVAADPALLLVAAVDPFAKGEERSGTVVSESLGALTDTGVQVVVDFTVAAAGRETLPWLAAQGMHAVVGTTGFSDADLAGFRSAFTTSNCLIAANFAIGAVLMMRFAELAAPFFETAEIIELHHDAKADAPSGTAVATAGRMAAARTEPWAPDPTQHEVYPGARGGEGPTGIRVHAVRMRGMIASQEVILGTTGQTLTVRHDTFDRASFMPGVVLACKRISGWGERFTLGLEPVLGL</sequence>
<comment type="pathway">
    <text evidence="9">Amino-acid biosynthesis; L-lysine biosynthesis via DAP pathway; (S)-tetrahydrodipicolinate from L-aspartate: step 4/4.</text>
</comment>
<dbReference type="GO" id="GO:0008839">
    <property type="term" value="F:4-hydroxy-tetrahydrodipicolinate reductase"/>
    <property type="evidence" value="ECO:0007669"/>
    <property type="project" value="UniProtKB-EC"/>
</dbReference>
<dbReference type="InterPro" id="IPR023940">
    <property type="entry name" value="DHDPR_bac"/>
</dbReference>
<dbReference type="FunFam" id="3.30.360.10:FF:000009">
    <property type="entry name" value="4-hydroxy-tetrahydrodipicolinate reductase"/>
    <property type="match status" value="1"/>
</dbReference>
<dbReference type="EMBL" id="CAFBLR010000293">
    <property type="protein sequence ID" value="CAB4886534.1"/>
    <property type="molecule type" value="Genomic_DNA"/>
</dbReference>
<dbReference type="Pfam" id="PF01113">
    <property type="entry name" value="DapB_N"/>
    <property type="match status" value="1"/>
</dbReference>
<comment type="catalytic activity">
    <reaction evidence="12">
        <text>(S)-2,3,4,5-tetrahydrodipicolinate + NAD(+) + H2O = (2S,4S)-4-hydroxy-2,3,4,5-tetrahydrodipicolinate + NADH + H(+)</text>
        <dbReference type="Rhea" id="RHEA:35323"/>
        <dbReference type="ChEBI" id="CHEBI:15377"/>
        <dbReference type="ChEBI" id="CHEBI:15378"/>
        <dbReference type="ChEBI" id="CHEBI:16845"/>
        <dbReference type="ChEBI" id="CHEBI:57540"/>
        <dbReference type="ChEBI" id="CHEBI:57945"/>
        <dbReference type="ChEBI" id="CHEBI:67139"/>
        <dbReference type="EC" id="1.17.1.8"/>
    </reaction>
</comment>
<feature type="domain" description="Dihydrodipicolinate reductase N-terminal" evidence="13">
    <location>
        <begin position="3"/>
        <end position="116"/>
    </location>
</feature>
<dbReference type="EC" id="1.17.1.8" evidence="10"/>
<dbReference type="GO" id="GO:0019877">
    <property type="term" value="P:diaminopimelate biosynthetic process"/>
    <property type="evidence" value="ECO:0007669"/>
    <property type="project" value="UniProtKB-KW"/>
</dbReference>
<evidence type="ECO:0000256" key="1">
    <source>
        <dbReference type="ARBA" id="ARBA00006642"/>
    </source>
</evidence>
<proteinExistence type="inferred from homology"/>
<dbReference type="PANTHER" id="PTHR20836">
    <property type="entry name" value="DIHYDRODIPICOLINATE REDUCTASE"/>
    <property type="match status" value="1"/>
</dbReference>
<protein>
    <recommendedName>
        <fullName evidence="10">4-hydroxy-tetrahydrodipicolinate reductase</fullName>
        <ecNumber evidence="10">1.17.1.8</ecNumber>
    </recommendedName>
</protein>
<gene>
    <name evidence="15" type="ORF">UFOPK2602_01108</name>
    <name evidence="16" type="ORF">UFOPK2806_01127</name>
    <name evidence="17" type="ORF">UFOPK3417_02051</name>
    <name evidence="18" type="ORF">UFOPK4306_00267</name>
</gene>
<evidence type="ECO:0000313" key="16">
    <source>
        <dbReference type="EMBL" id="CAB4752985.1"/>
    </source>
</evidence>
<dbReference type="SUPFAM" id="SSF55347">
    <property type="entry name" value="Glyceraldehyde-3-phosphate dehydrogenase-like, C-terminal domain"/>
    <property type="match status" value="1"/>
</dbReference>